<dbReference type="EMBL" id="FR824217">
    <property type="protein sequence ID" value="CCA22908.1"/>
    <property type="molecule type" value="Genomic_DNA"/>
</dbReference>
<organism evidence="2">
    <name type="scientific">Albugo laibachii Nc14</name>
    <dbReference type="NCBI Taxonomy" id="890382"/>
    <lineage>
        <taxon>Eukaryota</taxon>
        <taxon>Sar</taxon>
        <taxon>Stramenopiles</taxon>
        <taxon>Oomycota</taxon>
        <taxon>Peronosporomycetes</taxon>
        <taxon>Albuginales</taxon>
        <taxon>Albuginaceae</taxon>
        <taxon>Albugo</taxon>
    </lineage>
</organism>
<feature type="region of interest" description="Disordered" evidence="1">
    <location>
        <begin position="1"/>
        <end position="30"/>
    </location>
</feature>
<name>F0WNL7_9STRA</name>
<reference evidence="2" key="2">
    <citation type="submission" date="2011-02" db="EMBL/GenBank/DDBJ databases">
        <authorList>
            <person name="MacLean D."/>
        </authorList>
    </citation>
    <scope>NUCLEOTIDE SEQUENCE</scope>
</reference>
<evidence type="ECO:0000256" key="1">
    <source>
        <dbReference type="SAM" id="MobiDB-lite"/>
    </source>
</evidence>
<reference evidence="2" key="1">
    <citation type="journal article" date="2011" name="PLoS Biol.">
        <title>Gene gain and loss during evolution of obligate parasitism in the white rust pathogen of Arabidopsis thaliana.</title>
        <authorList>
            <person name="Kemen E."/>
            <person name="Gardiner A."/>
            <person name="Schultz-Larsen T."/>
            <person name="Kemen A.C."/>
            <person name="Balmuth A.L."/>
            <person name="Robert-Seilaniantz A."/>
            <person name="Bailey K."/>
            <person name="Holub E."/>
            <person name="Studholme D.J."/>
            <person name="Maclean D."/>
            <person name="Jones J.D."/>
        </authorList>
    </citation>
    <scope>NUCLEOTIDE SEQUENCE</scope>
</reference>
<proteinExistence type="predicted"/>
<accession>F0WNL7</accession>
<dbReference type="HOGENOM" id="CLU_137081_0_0_1"/>
<sequence length="165" mass="19129">MTTNADDYVHETHSSADERRPSDSELNDEESNSNNFFLRRIYTCKADIVVAFSDYITRKLVGRDYRRYRVACANKQCEFFVNFALGREFMPPREFRRYTCDPTKVDDALYDARRALKAQSISRNKVVHQFVVDKAGRPARARFKIFFAHLALTSATTLARTPAQL</sequence>
<gene>
    <name evidence="2" type="primary">AlNc14C172G8040</name>
    <name evidence="2" type="ORF">ALNC14_090510</name>
</gene>
<protein>
    <submittedName>
        <fullName evidence="2">AlNc14C172G8040 protein</fullName>
    </submittedName>
</protein>
<feature type="compositionally biased region" description="Basic and acidic residues" evidence="1">
    <location>
        <begin position="7"/>
        <end position="23"/>
    </location>
</feature>
<dbReference type="AlphaFoldDB" id="F0WNL7"/>
<evidence type="ECO:0000313" key="2">
    <source>
        <dbReference type="EMBL" id="CCA22908.1"/>
    </source>
</evidence>